<reference evidence="1" key="1">
    <citation type="submission" date="2023-03" db="EMBL/GenBank/DDBJ databases">
        <title>Massive genome expansion in bonnet fungi (Mycena s.s.) driven by repeated elements and novel gene families across ecological guilds.</title>
        <authorList>
            <consortium name="Lawrence Berkeley National Laboratory"/>
            <person name="Harder C.B."/>
            <person name="Miyauchi S."/>
            <person name="Viragh M."/>
            <person name="Kuo A."/>
            <person name="Thoen E."/>
            <person name="Andreopoulos B."/>
            <person name="Lu D."/>
            <person name="Skrede I."/>
            <person name="Drula E."/>
            <person name="Henrissat B."/>
            <person name="Morin E."/>
            <person name="Kohler A."/>
            <person name="Barry K."/>
            <person name="LaButti K."/>
            <person name="Morin E."/>
            <person name="Salamov A."/>
            <person name="Lipzen A."/>
            <person name="Mereny Z."/>
            <person name="Hegedus B."/>
            <person name="Baldrian P."/>
            <person name="Stursova M."/>
            <person name="Weitz H."/>
            <person name="Taylor A."/>
            <person name="Grigoriev I.V."/>
            <person name="Nagy L.G."/>
            <person name="Martin F."/>
            <person name="Kauserud H."/>
        </authorList>
    </citation>
    <scope>NUCLEOTIDE SEQUENCE</scope>
    <source>
        <strain evidence="1">CBHHK002</strain>
    </source>
</reference>
<evidence type="ECO:0000313" key="2">
    <source>
        <dbReference type="Proteomes" id="UP001218218"/>
    </source>
</evidence>
<accession>A0AAD7E6M9</accession>
<gene>
    <name evidence="1" type="ORF">DFH08DRAFT_828168</name>
</gene>
<dbReference type="Proteomes" id="UP001218218">
    <property type="component" value="Unassembled WGS sequence"/>
</dbReference>
<evidence type="ECO:0000313" key="1">
    <source>
        <dbReference type="EMBL" id="KAJ7300776.1"/>
    </source>
</evidence>
<proteinExistence type="predicted"/>
<protein>
    <submittedName>
        <fullName evidence="1">Uncharacterized protein</fullName>
    </submittedName>
</protein>
<sequence length="134" mass="14619">MAATAPLGIFGTTLTWYHENAGGWPFGNPNYQATYSVEVTLYDDGTTHKIGFKARTDAPYQMVSKIDQLFGVTPVKDGDYIQFSLGTQTFRSDDGSCSVDGYDHGADRQMDCGFLCSWGGADSTDRTQLGVYLS</sequence>
<keyword evidence="2" id="KW-1185">Reference proteome</keyword>
<name>A0AAD7E6M9_9AGAR</name>
<organism evidence="1 2">
    <name type="scientific">Mycena albidolilacea</name>
    <dbReference type="NCBI Taxonomy" id="1033008"/>
    <lineage>
        <taxon>Eukaryota</taxon>
        <taxon>Fungi</taxon>
        <taxon>Dikarya</taxon>
        <taxon>Basidiomycota</taxon>
        <taxon>Agaricomycotina</taxon>
        <taxon>Agaricomycetes</taxon>
        <taxon>Agaricomycetidae</taxon>
        <taxon>Agaricales</taxon>
        <taxon>Marasmiineae</taxon>
        <taxon>Mycenaceae</taxon>
        <taxon>Mycena</taxon>
    </lineage>
</organism>
<comment type="caution">
    <text evidence="1">The sequence shown here is derived from an EMBL/GenBank/DDBJ whole genome shotgun (WGS) entry which is preliminary data.</text>
</comment>
<dbReference type="EMBL" id="JARIHO010000153">
    <property type="protein sequence ID" value="KAJ7300776.1"/>
    <property type="molecule type" value="Genomic_DNA"/>
</dbReference>
<dbReference type="AlphaFoldDB" id="A0AAD7E6M9"/>